<protein>
    <recommendedName>
        <fullName evidence="3">Thionin-like protein</fullName>
    </recommendedName>
</protein>
<dbReference type="EMBL" id="JACGWN010000012">
    <property type="protein sequence ID" value="KAL0415270.1"/>
    <property type="molecule type" value="Genomic_DNA"/>
</dbReference>
<name>A0AAW2UD58_9LAMI</name>
<dbReference type="PANTHER" id="PTHR36312:SF14">
    <property type="entry name" value="THIONIN-LIKE PROTEIN"/>
    <property type="match status" value="1"/>
</dbReference>
<dbReference type="AlphaFoldDB" id="A0AAW2UD58"/>
<sequence>MEEKHVHVLFVVLTILLAISVSSVAGIDGGACYKKCQRECKGDPDYGACMAGCTFGCGRRTSTHVSEPSYFCNLGCSLQKCATIDADDENQLGRCLDECSTVHCKA</sequence>
<comment type="caution">
    <text evidence="2">The sequence shown here is derived from an EMBL/GenBank/DDBJ whole genome shotgun (WGS) entry which is preliminary data.</text>
</comment>
<dbReference type="PANTHER" id="PTHR36312">
    <property type="entry name" value="THIONIN-LIKE PROTEIN 1"/>
    <property type="match status" value="1"/>
</dbReference>
<feature type="signal peptide" evidence="1">
    <location>
        <begin position="1"/>
        <end position="26"/>
    </location>
</feature>
<proteinExistence type="predicted"/>
<organism evidence="2">
    <name type="scientific">Sesamum latifolium</name>
    <dbReference type="NCBI Taxonomy" id="2727402"/>
    <lineage>
        <taxon>Eukaryota</taxon>
        <taxon>Viridiplantae</taxon>
        <taxon>Streptophyta</taxon>
        <taxon>Embryophyta</taxon>
        <taxon>Tracheophyta</taxon>
        <taxon>Spermatophyta</taxon>
        <taxon>Magnoliopsida</taxon>
        <taxon>eudicotyledons</taxon>
        <taxon>Gunneridae</taxon>
        <taxon>Pentapetalae</taxon>
        <taxon>asterids</taxon>
        <taxon>lamiids</taxon>
        <taxon>Lamiales</taxon>
        <taxon>Pedaliaceae</taxon>
        <taxon>Sesamum</taxon>
    </lineage>
</organism>
<reference evidence="2" key="1">
    <citation type="submission" date="2020-06" db="EMBL/GenBank/DDBJ databases">
        <authorList>
            <person name="Li T."/>
            <person name="Hu X."/>
            <person name="Zhang T."/>
            <person name="Song X."/>
            <person name="Zhang H."/>
            <person name="Dai N."/>
            <person name="Sheng W."/>
            <person name="Hou X."/>
            <person name="Wei L."/>
        </authorList>
    </citation>
    <scope>NUCLEOTIDE SEQUENCE</scope>
    <source>
        <strain evidence="2">KEN1</strain>
        <tissue evidence="2">Leaf</tissue>
    </source>
</reference>
<dbReference type="InterPro" id="IPR038975">
    <property type="entry name" value="THNL"/>
</dbReference>
<evidence type="ECO:0000313" key="2">
    <source>
        <dbReference type="EMBL" id="KAL0415270.1"/>
    </source>
</evidence>
<keyword evidence="1" id="KW-0732">Signal</keyword>
<evidence type="ECO:0000256" key="1">
    <source>
        <dbReference type="SAM" id="SignalP"/>
    </source>
</evidence>
<reference evidence="2" key="2">
    <citation type="journal article" date="2024" name="Plant">
        <title>Genomic evolution and insights into agronomic trait innovations of Sesamum species.</title>
        <authorList>
            <person name="Miao H."/>
            <person name="Wang L."/>
            <person name="Qu L."/>
            <person name="Liu H."/>
            <person name="Sun Y."/>
            <person name="Le M."/>
            <person name="Wang Q."/>
            <person name="Wei S."/>
            <person name="Zheng Y."/>
            <person name="Lin W."/>
            <person name="Duan Y."/>
            <person name="Cao H."/>
            <person name="Xiong S."/>
            <person name="Wang X."/>
            <person name="Wei L."/>
            <person name="Li C."/>
            <person name="Ma Q."/>
            <person name="Ju M."/>
            <person name="Zhao R."/>
            <person name="Li G."/>
            <person name="Mu C."/>
            <person name="Tian Q."/>
            <person name="Mei H."/>
            <person name="Zhang T."/>
            <person name="Gao T."/>
            <person name="Zhang H."/>
        </authorList>
    </citation>
    <scope>NUCLEOTIDE SEQUENCE</scope>
    <source>
        <strain evidence="2">KEN1</strain>
    </source>
</reference>
<evidence type="ECO:0008006" key="3">
    <source>
        <dbReference type="Google" id="ProtNLM"/>
    </source>
</evidence>
<gene>
    <name evidence="2" type="ORF">Slati_3358900</name>
</gene>
<feature type="chain" id="PRO_5043800318" description="Thionin-like protein" evidence="1">
    <location>
        <begin position="27"/>
        <end position="106"/>
    </location>
</feature>
<accession>A0AAW2UD58</accession>